<dbReference type="EMBL" id="JAGMUU010000008">
    <property type="protein sequence ID" value="KAH7146860.1"/>
    <property type="molecule type" value="Genomic_DNA"/>
</dbReference>
<accession>A0A9P9EWW4</accession>
<reference evidence="2" key="1">
    <citation type="journal article" date="2021" name="Nat. Commun.">
        <title>Genetic determinants of endophytism in the Arabidopsis root mycobiome.</title>
        <authorList>
            <person name="Mesny F."/>
            <person name="Miyauchi S."/>
            <person name="Thiergart T."/>
            <person name="Pickel B."/>
            <person name="Atanasova L."/>
            <person name="Karlsson M."/>
            <person name="Huettel B."/>
            <person name="Barry K.W."/>
            <person name="Haridas S."/>
            <person name="Chen C."/>
            <person name="Bauer D."/>
            <person name="Andreopoulos W."/>
            <person name="Pangilinan J."/>
            <person name="LaButti K."/>
            <person name="Riley R."/>
            <person name="Lipzen A."/>
            <person name="Clum A."/>
            <person name="Drula E."/>
            <person name="Henrissat B."/>
            <person name="Kohler A."/>
            <person name="Grigoriev I.V."/>
            <person name="Martin F.M."/>
            <person name="Hacquard S."/>
        </authorList>
    </citation>
    <scope>NUCLEOTIDE SEQUENCE</scope>
    <source>
        <strain evidence="2">MPI-CAGE-AT-0021</strain>
    </source>
</reference>
<evidence type="ECO:0000313" key="2">
    <source>
        <dbReference type="EMBL" id="KAH7146860.1"/>
    </source>
</evidence>
<keyword evidence="1" id="KW-0732">Signal</keyword>
<dbReference type="OrthoDB" id="539213at2759"/>
<comment type="caution">
    <text evidence="2">The sequence shown here is derived from an EMBL/GenBank/DDBJ whole genome shotgun (WGS) entry which is preliminary data.</text>
</comment>
<keyword evidence="3" id="KW-1185">Reference proteome</keyword>
<feature type="signal peptide" evidence="1">
    <location>
        <begin position="1"/>
        <end position="19"/>
    </location>
</feature>
<dbReference type="AlphaFoldDB" id="A0A9P9EWW4"/>
<evidence type="ECO:0008006" key="4">
    <source>
        <dbReference type="Google" id="ProtNLM"/>
    </source>
</evidence>
<evidence type="ECO:0000256" key="1">
    <source>
        <dbReference type="SAM" id="SignalP"/>
    </source>
</evidence>
<sequence>MLFTQLLHVIPSCTFVVDGLDECTYLDNSNTSVTRFLYTITDAVVGTNTRVLVVSRAEPEIRHAVTDDALKSFAEYEISLDDVRSDFRREPCVNKGIKSIVVLAMAYAC</sequence>
<protein>
    <recommendedName>
        <fullName evidence="4">NACHT domain-containing protein</fullName>
    </recommendedName>
</protein>
<name>A0A9P9EWW4_9HYPO</name>
<proteinExistence type="predicted"/>
<gene>
    <name evidence="2" type="ORF">B0J13DRAFT_318107</name>
</gene>
<dbReference type="Proteomes" id="UP000717696">
    <property type="component" value="Unassembled WGS sequence"/>
</dbReference>
<feature type="chain" id="PRO_5040262740" description="NACHT domain-containing protein" evidence="1">
    <location>
        <begin position="20"/>
        <end position="109"/>
    </location>
</feature>
<organism evidence="2 3">
    <name type="scientific">Dactylonectria estremocensis</name>
    <dbReference type="NCBI Taxonomy" id="1079267"/>
    <lineage>
        <taxon>Eukaryota</taxon>
        <taxon>Fungi</taxon>
        <taxon>Dikarya</taxon>
        <taxon>Ascomycota</taxon>
        <taxon>Pezizomycotina</taxon>
        <taxon>Sordariomycetes</taxon>
        <taxon>Hypocreomycetidae</taxon>
        <taxon>Hypocreales</taxon>
        <taxon>Nectriaceae</taxon>
        <taxon>Dactylonectria</taxon>
    </lineage>
</organism>
<evidence type="ECO:0000313" key="3">
    <source>
        <dbReference type="Proteomes" id="UP000717696"/>
    </source>
</evidence>